<evidence type="ECO:0000256" key="1">
    <source>
        <dbReference type="ARBA" id="ARBA00010746"/>
    </source>
</evidence>
<evidence type="ECO:0000256" key="4">
    <source>
        <dbReference type="RuleBase" id="RU363099"/>
    </source>
</evidence>
<dbReference type="InterPro" id="IPR004265">
    <property type="entry name" value="Dirigent"/>
</dbReference>
<comment type="similarity">
    <text evidence="1 4">Belongs to the plant dirigent protein family.</text>
</comment>
<evidence type="ECO:0000256" key="2">
    <source>
        <dbReference type="ARBA" id="ARBA00011738"/>
    </source>
</evidence>
<gene>
    <name evidence="5" type="ORF">LITE_LOCUS9239</name>
</gene>
<proteinExistence type="inferred from homology"/>
<comment type="caution">
    <text evidence="5">The sequence shown here is derived from an EMBL/GenBank/DDBJ whole genome shotgun (WGS) entry which is preliminary data.</text>
</comment>
<accession>A0AAV0IGS7</accession>
<dbReference type="GO" id="GO:0009699">
    <property type="term" value="P:phenylpropanoid biosynthetic process"/>
    <property type="evidence" value="ECO:0007669"/>
    <property type="project" value="UniProtKB-ARBA"/>
</dbReference>
<evidence type="ECO:0000313" key="6">
    <source>
        <dbReference type="Proteomes" id="UP001154282"/>
    </source>
</evidence>
<evidence type="ECO:0000256" key="3">
    <source>
        <dbReference type="ARBA" id="ARBA00022525"/>
    </source>
</evidence>
<dbReference type="InterPro" id="IPR044859">
    <property type="entry name" value="Allene_oxi_cyc_Dirigent"/>
</dbReference>
<name>A0AAV0IGS7_9ROSI</name>
<dbReference type="EMBL" id="CAMGYJ010000003">
    <property type="protein sequence ID" value="CAI0396672.1"/>
    <property type="molecule type" value="Genomic_DNA"/>
</dbReference>
<dbReference type="Pfam" id="PF03018">
    <property type="entry name" value="Dirigent"/>
    <property type="match status" value="1"/>
</dbReference>
<feature type="signal peptide" evidence="4">
    <location>
        <begin position="1"/>
        <end position="33"/>
    </location>
</feature>
<keyword evidence="4" id="KW-0732">Signal</keyword>
<dbReference type="AlphaFoldDB" id="A0AAV0IGS7"/>
<reference evidence="5" key="1">
    <citation type="submission" date="2022-08" db="EMBL/GenBank/DDBJ databases">
        <authorList>
            <person name="Gutierrez-Valencia J."/>
        </authorList>
    </citation>
    <scope>NUCLEOTIDE SEQUENCE</scope>
</reference>
<protein>
    <recommendedName>
        <fullName evidence="4">Dirigent protein</fullName>
    </recommendedName>
</protein>
<keyword evidence="4" id="KW-0052">Apoplast</keyword>
<sequence>LWLSSFLTSTILPLDVARLTLLLAALLSSLAAAESQTSFATKKLFTMKKEKLTHLHFYWSNFQRAPTAVSVAPILNNATFYGAVTINDDTLTLGPDPDNSTSVGKARGLYHFPSNTTSFVYEMIYSFAFTYGDYNGSSLSLLGSVFPSLSGTASELTVAGGTGVFRFARGYAVLKFASGDPKRSLLVNELDVYVSHY</sequence>
<keyword evidence="3 4" id="KW-0964">Secreted</keyword>
<dbReference type="GO" id="GO:0048046">
    <property type="term" value="C:apoplast"/>
    <property type="evidence" value="ECO:0007669"/>
    <property type="project" value="UniProtKB-SubCell"/>
</dbReference>
<feature type="chain" id="PRO_5043108940" description="Dirigent protein" evidence="4">
    <location>
        <begin position="34"/>
        <end position="197"/>
    </location>
</feature>
<organism evidence="5 6">
    <name type="scientific">Linum tenue</name>
    <dbReference type="NCBI Taxonomy" id="586396"/>
    <lineage>
        <taxon>Eukaryota</taxon>
        <taxon>Viridiplantae</taxon>
        <taxon>Streptophyta</taxon>
        <taxon>Embryophyta</taxon>
        <taxon>Tracheophyta</taxon>
        <taxon>Spermatophyta</taxon>
        <taxon>Magnoliopsida</taxon>
        <taxon>eudicotyledons</taxon>
        <taxon>Gunneridae</taxon>
        <taxon>Pentapetalae</taxon>
        <taxon>rosids</taxon>
        <taxon>fabids</taxon>
        <taxon>Malpighiales</taxon>
        <taxon>Linaceae</taxon>
        <taxon>Linum</taxon>
    </lineage>
</organism>
<dbReference type="PANTHER" id="PTHR21495">
    <property type="entry name" value="NUCLEOPORIN-RELATED"/>
    <property type="match status" value="1"/>
</dbReference>
<evidence type="ECO:0000313" key="5">
    <source>
        <dbReference type="EMBL" id="CAI0396672.1"/>
    </source>
</evidence>
<dbReference type="Gene3D" id="2.40.480.10">
    <property type="entry name" value="Allene oxide cyclase-like"/>
    <property type="match status" value="1"/>
</dbReference>
<comment type="function">
    <text evidence="4">Dirigent proteins impart stereoselectivity on the phenoxy radical-coupling reaction, yielding optically active lignans from two molecules of coniferyl alcohol in the biosynthesis of lignans, flavonolignans, and alkaloids and thus plays a central role in plant secondary metabolism.</text>
</comment>
<dbReference type="Proteomes" id="UP001154282">
    <property type="component" value="Unassembled WGS sequence"/>
</dbReference>
<comment type="subcellular location">
    <subcellularLocation>
        <location evidence="4">Secreted</location>
        <location evidence="4">Extracellular space</location>
        <location evidence="4">Apoplast</location>
    </subcellularLocation>
</comment>
<feature type="non-terminal residue" evidence="5">
    <location>
        <position position="1"/>
    </location>
</feature>
<keyword evidence="6" id="KW-1185">Reference proteome</keyword>
<comment type="subunit">
    <text evidence="2 4">Homodimer.</text>
</comment>